<name>A0A386H5C8_9CLOT</name>
<evidence type="ECO:0000313" key="2">
    <source>
        <dbReference type="Proteomes" id="UP000266301"/>
    </source>
</evidence>
<dbReference type="RefSeq" id="WP_119973239.1">
    <property type="nucleotide sequence ID" value="NZ_CP032416.1"/>
</dbReference>
<organism evidence="1 2">
    <name type="scientific">Clostridium fermenticellae</name>
    <dbReference type="NCBI Taxonomy" id="2068654"/>
    <lineage>
        <taxon>Bacteria</taxon>
        <taxon>Bacillati</taxon>
        <taxon>Bacillota</taxon>
        <taxon>Clostridia</taxon>
        <taxon>Eubacteriales</taxon>
        <taxon>Clostridiaceae</taxon>
        <taxon>Clostridium</taxon>
    </lineage>
</organism>
<dbReference type="AlphaFoldDB" id="A0A386H5C8"/>
<dbReference type="InterPro" id="IPR024523">
    <property type="entry name" value="DUF3793"/>
</dbReference>
<gene>
    <name evidence="1" type="ORF">D4Z93_10160</name>
</gene>
<reference evidence="1 2" key="1">
    <citation type="journal article" date="2019" name="Int. J. Syst. Evol. Microbiol.">
        <title>Clostridium fermenticellae sp. nov., isolated from the mud in a fermentation cellar for the production of the Chinese liquor, baijiu.</title>
        <authorList>
            <person name="Xu P.X."/>
            <person name="Chai L.J."/>
            <person name="Qiu T."/>
            <person name="Zhang X.J."/>
            <person name="Lu Z.M."/>
            <person name="Xiao C."/>
            <person name="Wang S.T."/>
            <person name="Shen C.H."/>
            <person name="Shi J.S."/>
            <person name="Xu Z.H."/>
        </authorList>
    </citation>
    <scope>NUCLEOTIDE SEQUENCE [LARGE SCALE GENOMIC DNA]</scope>
    <source>
        <strain evidence="1 2">JN500901</strain>
    </source>
</reference>
<dbReference type="OrthoDB" id="5393676at2"/>
<dbReference type="Pfam" id="PF12672">
    <property type="entry name" value="DUF3793"/>
    <property type="match status" value="1"/>
</dbReference>
<evidence type="ECO:0000313" key="1">
    <source>
        <dbReference type="EMBL" id="AYD40866.1"/>
    </source>
</evidence>
<sequence>MRDNILDFIKTEEDKRYMVNLITYAISPTISGYKPSTIITISNKYKSMYDLWSKYGEKYLREINLSVYEIKSESDLKILMFYNSKLLSRTVFDTNNMKFLQRFGYSNSMSLNECLGLLKLRYLKCICPHEIGIFLGIPVKDVVDFINYNGNGCICCGYWKVYHDRKVALETFEKYDSSKSATLKLLEKETDLKIIVKKLCLQAVSI</sequence>
<dbReference type="Proteomes" id="UP000266301">
    <property type="component" value="Chromosome"/>
</dbReference>
<dbReference type="EMBL" id="CP032416">
    <property type="protein sequence ID" value="AYD40866.1"/>
    <property type="molecule type" value="Genomic_DNA"/>
</dbReference>
<keyword evidence="2" id="KW-1185">Reference proteome</keyword>
<protein>
    <submittedName>
        <fullName evidence="1">DUF3793 family protein</fullName>
    </submittedName>
</protein>
<dbReference type="KEGG" id="cfer:D4Z93_10160"/>
<proteinExistence type="predicted"/>
<accession>A0A386H5C8</accession>